<dbReference type="PRINTS" id="PR00032">
    <property type="entry name" value="HTHARAC"/>
</dbReference>
<keyword evidence="1" id="KW-0805">Transcription regulation</keyword>
<protein>
    <submittedName>
        <fullName evidence="5">AraC family transcriptional regulator</fullName>
    </submittedName>
</protein>
<reference evidence="5 6" key="1">
    <citation type="submission" date="2020-03" db="EMBL/GenBank/DDBJ databases">
        <title>Genomic analysis of Bacteroides faecium CBA7301.</title>
        <authorList>
            <person name="Kim J."/>
            <person name="Roh S.W."/>
        </authorList>
    </citation>
    <scope>NUCLEOTIDE SEQUENCE [LARGE SCALE GENOMIC DNA]</scope>
    <source>
        <strain evidence="5 6">CBA7301</strain>
    </source>
</reference>
<name>A0A6H0KPA1_9BACE</name>
<dbReference type="SMART" id="SM00342">
    <property type="entry name" value="HTH_ARAC"/>
    <property type="match status" value="1"/>
</dbReference>
<evidence type="ECO:0000313" key="5">
    <source>
        <dbReference type="EMBL" id="QIU95210.1"/>
    </source>
</evidence>
<dbReference type="Proteomes" id="UP000501780">
    <property type="component" value="Chromosome"/>
</dbReference>
<gene>
    <name evidence="5" type="ORF">BacF7301_14125</name>
</gene>
<dbReference type="RefSeq" id="WP_167963732.1">
    <property type="nucleotide sequence ID" value="NZ_CP050831.1"/>
</dbReference>
<evidence type="ECO:0000256" key="2">
    <source>
        <dbReference type="ARBA" id="ARBA00023125"/>
    </source>
</evidence>
<dbReference type="Gene3D" id="1.10.10.60">
    <property type="entry name" value="Homeodomain-like"/>
    <property type="match status" value="2"/>
</dbReference>
<evidence type="ECO:0000259" key="4">
    <source>
        <dbReference type="PROSITE" id="PS01124"/>
    </source>
</evidence>
<accession>A0A6H0KPA1</accession>
<dbReference type="InterPro" id="IPR009057">
    <property type="entry name" value="Homeodomain-like_sf"/>
</dbReference>
<dbReference type="GO" id="GO:0043565">
    <property type="term" value="F:sequence-specific DNA binding"/>
    <property type="evidence" value="ECO:0007669"/>
    <property type="project" value="InterPro"/>
</dbReference>
<dbReference type="PANTHER" id="PTHR43280:SF2">
    <property type="entry name" value="HTH-TYPE TRANSCRIPTIONAL REGULATOR EXSA"/>
    <property type="match status" value="1"/>
</dbReference>
<dbReference type="InterPro" id="IPR020449">
    <property type="entry name" value="Tscrpt_reg_AraC-type_HTH"/>
</dbReference>
<dbReference type="PANTHER" id="PTHR43280">
    <property type="entry name" value="ARAC-FAMILY TRANSCRIPTIONAL REGULATOR"/>
    <property type="match status" value="1"/>
</dbReference>
<dbReference type="PROSITE" id="PS01124">
    <property type="entry name" value="HTH_ARAC_FAMILY_2"/>
    <property type="match status" value="1"/>
</dbReference>
<organism evidence="5 6">
    <name type="scientific">Bacteroides faecium</name>
    <dbReference type="NCBI Taxonomy" id="2715212"/>
    <lineage>
        <taxon>Bacteria</taxon>
        <taxon>Pseudomonadati</taxon>
        <taxon>Bacteroidota</taxon>
        <taxon>Bacteroidia</taxon>
        <taxon>Bacteroidales</taxon>
        <taxon>Bacteroidaceae</taxon>
        <taxon>Bacteroides</taxon>
    </lineage>
</organism>
<evidence type="ECO:0000256" key="1">
    <source>
        <dbReference type="ARBA" id="ARBA00023015"/>
    </source>
</evidence>
<dbReference type="GO" id="GO:0003700">
    <property type="term" value="F:DNA-binding transcription factor activity"/>
    <property type="evidence" value="ECO:0007669"/>
    <property type="project" value="InterPro"/>
</dbReference>
<dbReference type="SUPFAM" id="SSF46689">
    <property type="entry name" value="Homeodomain-like"/>
    <property type="match status" value="1"/>
</dbReference>
<evidence type="ECO:0000256" key="3">
    <source>
        <dbReference type="ARBA" id="ARBA00023163"/>
    </source>
</evidence>
<dbReference type="InterPro" id="IPR018060">
    <property type="entry name" value="HTH_AraC"/>
</dbReference>
<evidence type="ECO:0000313" key="6">
    <source>
        <dbReference type="Proteomes" id="UP000501780"/>
    </source>
</evidence>
<keyword evidence="3" id="KW-0804">Transcription</keyword>
<feature type="domain" description="HTH araC/xylS-type" evidence="4">
    <location>
        <begin position="18"/>
        <end position="120"/>
    </location>
</feature>
<keyword evidence="6" id="KW-1185">Reference proteome</keyword>
<dbReference type="Pfam" id="PF12833">
    <property type="entry name" value="HTH_18"/>
    <property type="match status" value="1"/>
</dbReference>
<dbReference type="AlphaFoldDB" id="A0A6H0KPA1"/>
<dbReference type="KEGG" id="bfc:BacF7301_14125"/>
<keyword evidence="2" id="KW-0238">DNA-binding</keyword>
<proteinExistence type="predicted"/>
<sequence>MENVNCLTMEVHKLNLFKQLDLLIREEKLYRNPSLNRSILAQHLRTNRTYISGCVRQSIGQTLSEYIDTLRISEFVDRLQSEEEQCMFVIAEEVGYSSYTTFYRSFIKRYGISPAEYRQKLE</sequence>
<dbReference type="EMBL" id="CP050831">
    <property type="protein sequence ID" value="QIU95210.1"/>
    <property type="molecule type" value="Genomic_DNA"/>
</dbReference>